<name>A0A9N8KQY1_CHRIL</name>
<accession>A0A9N8KQY1</accession>
<dbReference type="AlphaFoldDB" id="A0A9N8KQY1"/>
<dbReference type="InterPro" id="IPR008011">
    <property type="entry name" value="Complex1_LYR_dom"/>
</dbReference>
<proteinExistence type="predicted"/>
<dbReference type="Pfam" id="PF05347">
    <property type="entry name" value="Complex1_LYR"/>
    <property type="match status" value="1"/>
</dbReference>
<dbReference type="OrthoDB" id="275715at2759"/>
<gene>
    <name evidence="2" type="ORF">CINC_LOCUS11248</name>
</gene>
<reference evidence="2" key="1">
    <citation type="submission" date="2021-12" db="EMBL/GenBank/DDBJ databases">
        <authorList>
            <person name="King R."/>
        </authorList>
    </citation>
    <scope>NUCLEOTIDE SEQUENCE</scope>
</reference>
<protein>
    <recommendedName>
        <fullName evidence="1">Complex 1 LYR protein domain-containing protein</fullName>
    </recommendedName>
</protein>
<sequence>MQVTRIEVLKLYKQLISYSKSLTLTDPAYFRRRVGTEFRNNKSLTNSKDITFAYQVDVVHFCLSKSYQFNNNSSCWPFSRAKAILPYCRFLAHIQKLLI</sequence>
<evidence type="ECO:0000313" key="2">
    <source>
        <dbReference type="EMBL" id="CAD0196961.1"/>
    </source>
</evidence>
<keyword evidence="3" id="KW-1185">Reference proteome</keyword>
<evidence type="ECO:0000259" key="1">
    <source>
        <dbReference type="Pfam" id="PF05347"/>
    </source>
</evidence>
<evidence type="ECO:0000313" key="3">
    <source>
        <dbReference type="Proteomes" id="UP001154114"/>
    </source>
</evidence>
<organism evidence="2 3">
    <name type="scientific">Chrysodeixis includens</name>
    <name type="common">Soybean looper</name>
    <name type="synonym">Pseudoplusia includens</name>
    <dbReference type="NCBI Taxonomy" id="689277"/>
    <lineage>
        <taxon>Eukaryota</taxon>
        <taxon>Metazoa</taxon>
        <taxon>Ecdysozoa</taxon>
        <taxon>Arthropoda</taxon>
        <taxon>Hexapoda</taxon>
        <taxon>Insecta</taxon>
        <taxon>Pterygota</taxon>
        <taxon>Neoptera</taxon>
        <taxon>Endopterygota</taxon>
        <taxon>Lepidoptera</taxon>
        <taxon>Glossata</taxon>
        <taxon>Ditrysia</taxon>
        <taxon>Noctuoidea</taxon>
        <taxon>Noctuidae</taxon>
        <taxon>Plusiinae</taxon>
        <taxon>Chrysodeixis</taxon>
    </lineage>
</organism>
<dbReference type="EMBL" id="LR824008">
    <property type="protein sequence ID" value="CAD0196961.1"/>
    <property type="molecule type" value="Genomic_DNA"/>
</dbReference>
<dbReference type="Proteomes" id="UP001154114">
    <property type="component" value="Chromosome 5"/>
</dbReference>
<feature type="domain" description="Complex 1 LYR protein" evidence="1">
    <location>
        <begin position="7"/>
        <end position="55"/>
    </location>
</feature>